<keyword evidence="4" id="KW-1185">Reference proteome</keyword>
<evidence type="ECO:0000313" key="3">
    <source>
        <dbReference type="EMBL" id="GER88619.1"/>
    </source>
</evidence>
<organism evidence="3 4">
    <name type="scientific">Dictyobacter vulcani</name>
    <dbReference type="NCBI Taxonomy" id="2607529"/>
    <lineage>
        <taxon>Bacteria</taxon>
        <taxon>Bacillati</taxon>
        <taxon>Chloroflexota</taxon>
        <taxon>Ktedonobacteria</taxon>
        <taxon>Ktedonobacterales</taxon>
        <taxon>Dictyobacteraceae</taxon>
        <taxon>Dictyobacter</taxon>
    </lineage>
</organism>
<feature type="region of interest" description="Disordered" evidence="1">
    <location>
        <begin position="31"/>
        <end position="104"/>
    </location>
</feature>
<dbReference type="Proteomes" id="UP000326912">
    <property type="component" value="Unassembled WGS sequence"/>
</dbReference>
<feature type="compositionally biased region" description="Polar residues" evidence="1">
    <location>
        <begin position="94"/>
        <end position="104"/>
    </location>
</feature>
<reference evidence="3 4" key="1">
    <citation type="submission" date="2019-10" db="EMBL/GenBank/DDBJ databases">
        <title>Dictyobacter vulcani sp. nov., within the class Ktedonobacteria, isolated from soil of volcanic Mt. Zao.</title>
        <authorList>
            <person name="Zheng Y."/>
            <person name="Wang C.M."/>
            <person name="Sakai Y."/>
            <person name="Abe K."/>
            <person name="Yokota A."/>
            <person name="Yabe S."/>
        </authorList>
    </citation>
    <scope>NUCLEOTIDE SEQUENCE [LARGE SCALE GENOMIC DNA]</scope>
    <source>
        <strain evidence="3 4">W12</strain>
    </source>
</reference>
<feature type="signal peptide" evidence="2">
    <location>
        <begin position="1"/>
        <end position="26"/>
    </location>
</feature>
<proteinExistence type="predicted"/>
<feature type="compositionally biased region" description="Low complexity" evidence="1">
    <location>
        <begin position="31"/>
        <end position="67"/>
    </location>
</feature>
<protein>
    <submittedName>
        <fullName evidence="3">Uncharacterized protein</fullName>
    </submittedName>
</protein>
<dbReference type="RefSeq" id="WP_198925262.1">
    <property type="nucleotide sequence ID" value="NZ_BKZW01000001.1"/>
</dbReference>
<evidence type="ECO:0000313" key="4">
    <source>
        <dbReference type="Proteomes" id="UP000326912"/>
    </source>
</evidence>
<feature type="chain" id="PRO_5023928826" evidence="2">
    <location>
        <begin position="27"/>
        <end position="104"/>
    </location>
</feature>
<accession>A0A5J4KR58</accession>
<evidence type="ECO:0000256" key="2">
    <source>
        <dbReference type="SAM" id="SignalP"/>
    </source>
</evidence>
<evidence type="ECO:0000256" key="1">
    <source>
        <dbReference type="SAM" id="MobiDB-lite"/>
    </source>
</evidence>
<dbReference type="PROSITE" id="PS51257">
    <property type="entry name" value="PROKAR_LIPOPROTEIN"/>
    <property type="match status" value="1"/>
</dbReference>
<name>A0A5J4KR58_9CHLR</name>
<dbReference type="EMBL" id="BKZW01000001">
    <property type="protein sequence ID" value="GER88619.1"/>
    <property type="molecule type" value="Genomic_DNA"/>
</dbReference>
<sequence>MVHRNYRKAAAVVLASLLLICTLALAACGGTSGSTSNTANSAQTPATTTSSDTSSAPTTDSPTASAAKIKNIDQQLQDASTTLDTTKKDADTAGQQNSENDQNP</sequence>
<keyword evidence="2" id="KW-0732">Signal</keyword>
<dbReference type="AlphaFoldDB" id="A0A5J4KR58"/>
<comment type="caution">
    <text evidence="3">The sequence shown here is derived from an EMBL/GenBank/DDBJ whole genome shotgun (WGS) entry which is preliminary data.</text>
</comment>
<gene>
    <name evidence="3" type="ORF">KDW_27810</name>
</gene>